<keyword evidence="2 4" id="KW-0442">Lipid degradation</keyword>
<dbReference type="GO" id="GO:0016787">
    <property type="term" value="F:hydrolase activity"/>
    <property type="evidence" value="ECO:0007669"/>
    <property type="project" value="UniProtKB-UniRule"/>
</dbReference>
<dbReference type="InterPro" id="IPR002641">
    <property type="entry name" value="PNPLA_dom"/>
</dbReference>
<feature type="active site" description="Proton acceptor" evidence="4">
    <location>
        <position position="168"/>
    </location>
</feature>
<reference evidence="6" key="2">
    <citation type="submission" date="2021-01" db="EMBL/GenBank/DDBJ databases">
        <authorList>
            <person name="Hahn C.R."/>
            <person name="Youssef N.H."/>
            <person name="Elshahed M."/>
        </authorList>
    </citation>
    <scope>NUCLEOTIDE SEQUENCE</scope>
    <source>
        <strain evidence="6">Zod_Metabat.24</strain>
    </source>
</reference>
<dbReference type="SUPFAM" id="SSF52151">
    <property type="entry name" value="FabD/lysophospholipase-like"/>
    <property type="match status" value="1"/>
</dbReference>
<accession>A0A9D8PMM5</accession>
<dbReference type="InterPro" id="IPR016035">
    <property type="entry name" value="Acyl_Trfase/lysoPLipase"/>
</dbReference>
<feature type="active site" description="Nucleophile" evidence="4">
    <location>
        <position position="54"/>
    </location>
</feature>
<evidence type="ECO:0000256" key="2">
    <source>
        <dbReference type="ARBA" id="ARBA00022963"/>
    </source>
</evidence>
<evidence type="ECO:0000313" key="6">
    <source>
        <dbReference type="EMBL" id="MBN1572058.1"/>
    </source>
</evidence>
<keyword evidence="1 4" id="KW-0378">Hydrolase</keyword>
<sequence>MISFKDILKHLPFIGQKSVGIALGSGAARGLAHLGILDVLMEAGVEIEFVSGTSIGAFVGAFFCAGKIDELVRFAKNLTSWESLKFADFMIPKNGLIEGKKIEKFMRDHLGDRRIQDLDIPFACVAADYYTGAEVILNKGDLVDAVRASISIPGIFKPVPVNGLLLVDGGVVNPVPVEVVRGLGADYIIAVDISPSIANMTISKDVDNFRQEDMAALSKFRSDGRNLEHSPNIFEVIMGSISIMEALVNTMRLKSEKPDIIIKPDVFDLGLFEFYKYKLGVSRGEEAAKGVLNKIDRFVKRRERALIKAS</sequence>
<gene>
    <name evidence="6" type="ORF">JW984_02560</name>
</gene>
<name>A0A9D8PMM5_9DELT</name>
<evidence type="ECO:0000313" key="7">
    <source>
        <dbReference type="Proteomes" id="UP000809273"/>
    </source>
</evidence>
<evidence type="ECO:0000256" key="1">
    <source>
        <dbReference type="ARBA" id="ARBA00022801"/>
    </source>
</evidence>
<reference evidence="6" key="1">
    <citation type="journal article" date="2021" name="Environ. Microbiol.">
        <title>Genomic characterization of three novel Desulfobacterota classes expand the metabolic and phylogenetic diversity of the phylum.</title>
        <authorList>
            <person name="Murphy C.L."/>
            <person name="Biggerstaff J."/>
            <person name="Eichhorn A."/>
            <person name="Ewing E."/>
            <person name="Shahan R."/>
            <person name="Soriano D."/>
            <person name="Stewart S."/>
            <person name="VanMol K."/>
            <person name="Walker R."/>
            <person name="Walters P."/>
            <person name="Elshahed M.S."/>
            <person name="Youssef N.H."/>
        </authorList>
    </citation>
    <scope>NUCLEOTIDE SEQUENCE</scope>
    <source>
        <strain evidence="6">Zod_Metabat.24</strain>
    </source>
</reference>
<evidence type="ECO:0000259" key="5">
    <source>
        <dbReference type="PROSITE" id="PS51635"/>
    </source>
</evidence>
<organism evidence="6 7">
    <name type="scientific">Candidatus Zymogenus saltonus</name>
    <dbReference type="NCBI Taxonomy" id="2844893"/>
    <lineage>
        <taxon>Bacteria</taxon>
        <taxon>Deltaproteobacteria</taxon>
        <taxon>Candidatus Zymogenia</taxon>
        <taxon>Candidatus Zymogeniales</taxon>
        <taxon>Candidatus Zymogenaceae</taxon>
        <taxon>Candidatus Zymogenus</taxon>
    </lineage>
</organism>
<comment type="caution">
    <text evidence="4">Lacks conserved residue(s) required for the propagation of feature annotation.</text>
</comment>
<dbReference type="PANTHER" id="PTHR14226:SF76">
    <property type="entry name" value="NTE FAMILY PROTEIN RSSA"/>
    <property type="match status" value="1"/>
</dbReference>
<dbReference type="InterPro" id="IPR050301">
    <property type="entry name" value="NTE"/>
</dbReference>
<protein>
    <submittedName>
        <fullName evidence="6">Patatin-like phospholipase family protein</fullName>
    </submittedName>
</protein>
<feature type="short sequence motif" description="DGA/G" evidence="4">
    <location>
        <begin position="168"/>
        <end position="170"/>
    </location>
</feature>
<comment type="caution">
    <text evidence="6">The sequence shown here is derived from an EMBL/GenBank/DDBJ whole genome shotgun (WGS) entry which is preliminary data.</text>
</comment>
<dbReference type="PANTHER" id="PTHR14226">
    <property type="entry name" value="NEUROPATHY TARGET ESTERASE/SWISS CHEESE D.MELANOGASTER"/>
    <property type="match status" value="1"/>
</dbReference>
<dbReference type="GO" id="GO:0016042">
    <property type="term" value="P:lipid catabolic process"/>
    <property type="evidence" value="ECO:0007669"/>
    <property type="project" value="UniProtKB-UniRule"/>
</dbReference>
<dbReference type="Gene3D" id="3.40.1090.10">
    <property type="entry name" value="Cytosolic phospholipase A2 catalytic domain"/>
    <property type="match status" value="1"/>
</dbReference>
<feature type="short sequence motif" description="GXSXG" evidence="4">
    <location>
        <begin position="52"/>
        <end position="56"/>
    </location>
</feature>
<evidence type="ECO:0000256" key="3">
    <source>
        <dbReference type="ARBA" id="ARBA00023098"/>
    </source>
</evidence>
<dbReference type="Proteomes" id="UP000809273">
    <property type="component" value="Unassembled WGS sequence"/>
</dbReference>
<keyword evidence="3 4" id="KW-0443">Lipid metabolism</keyword>
<dbReference type="PROSITE" id="PS51635">
    <property type="entry name" value="PNPLA"/>
    <property type="match status" value="1"/>
</dbReference>
<evidence type="ECO:0000256" key="4">
    <source>
        <dbReference type="PROSITE-ProRule" id="PRU01161"/>
    </source>
</evidence>
<dbReference type="AlphaFoldDB" id="A0A9D8PMM5"/>
<proteinExistence type="predicted"/>
<feature type="domain" description="PNPLA" evidence="5">
    <location>
        <begin position="21"/>
        <end position="181"/>
    </location>
</feature>
<dbReference type="Pfam" id="PF01734">
    <property type="entry name" value="Patatin"/>
    <property type="match status" value="1"/>
</dbReference>
<dbReference type="EMBL" id="JAFGIX010000011">
    <property type="protein sequence ID" value="MBN1572058.1"/>
    <property type="molecule type" value="Genomic_DNA"/>
</dbReference>